<dbReference type="Pfam" id="PF03551">
    <property type="entry name" value="PadR"/>
    <property type="match status" value="1"/>
</dbReference>
<reference evidence="3 4" key="1">
    <citation type="submission" date="2023-10" db="EMBL/GenBank/DDBJ databases">
        <title>179-bfca-hs.</title>
        <authorList>
            <person name="Miliotis G."/>
            <person name="Sengupta P."/>
            <person name="Hameed A."/>
            <person name="Chuvochina M."/>
            <person name="Mcdonagh F."/>
            <person name="Simpson A.C."/>
            <person name="Singh N.K."/>
            <person name="Rekha P.D."/>
            <person name="Raman K."/>
            <person name="Hugenholtz P."/>
            <person name="Venkateswaran K."/>
        </authorList>
    </citation>
    <scope>NUCLEOTIDE SEQUENCE [LARGE SCALE GENOMIC DNA]</scope>
    <source>
        <strain evidence="3 4">179-BFC-A-HS</strain>
    </source>
</reference>
<dbReference type="InterPro" id="IPR036390">
    <property type="entry name" value="WH_DNA-bd_sf"/>
</dbReference>
<dbReference type="Proteomes" id="UP001228376">
    <property type="component" value="Unassembled WGS sequence"/>
</dbReference>
<dbReference type="PROSITE" id="PS51257">
    <property type="entry name" value="PROKAR_LIPOPROTEIN"/>
    <property type="match status" value="1"/>
</dbReference>
<dbReference type="Gene3D" id="6.10.140.190">
    <property type="match status" value="1"/>
</dbReference>
<dbReference type="Gene3D" id="1.10.10.10">
    <property type="entry name" value="Winged helix-like DNA-binding domain superfamily/Winged helix DNA-binding domain"/>
    <property type="match status" value="1"/>
</dbReference>
<dbReference type="EMBL" id="JAROCA020000002">
    <property type="protein sequence ID" value="MDY0406617.1"/>
    <property type="molecule type" value="Genomic_DNA"/>
</dbReference>
<protein>
    <submittedName>
        <fullName evidence="3">PadR family transcriptional regulator</fullName>
    </submittedName>
</protein>
<dbReference type="InterPro" id="IPR005149">
    <property type="entry name" value="Tscrpt_reg_PadR_N"/>
</dbReference>
<sequence>MKTETKFIVLGMLTIGCKTGYEIKKLIDTSFSYFWKMSYGQIYPALKKLVDESLAIVIQVDGDPLERKQYEITEKGRGKLLQWLEMPVLETGIQRNEFLVKLFFGRHLSLEKVLAHLDMQKELLKAKQVIFMEIEKSIFEQKESDDTPYWLYTLDYGKRMNETALAWCEDKKRAILERRNRVGSKKRTTINNEEC</sequence>
<accession>A0ABU5CLA3</accession>
<dbReference type="Pfam" id="PF10400">
    <property type="entry name" value="Vir_act_alpha_C"/>
    <property type="match status" value="1"/>
</dbReference>
<organism evidence="3 4">
    <name type="scientific">Tigheibacillus jepli</name>
    <dbReference type="NCBI Taxonomy" id="3035914"/>
    <lineage>
        <taxon>Bacteria</taxon>
        <taxon>Bacillati</taxon>
        <taxon>Bacillota</taxon>
        <taxon>Bacilli</taxon>
        <taxon>Bacillales</taxon>
        <taxon>Bacillaceae</taxon>
        <taxon>Tigheibacillus</taxon>
    </lineage>
</organism>
<evidence type="ECO:0000259" key="1">
    <source>
        <dbReference type="Pfam" id="PF03551"/>
    </source>
</evidence>
<dbReference type="PANTHER" id="PTHR43252">
    <property type="entry name" value="TRANSCRIPTIONAL REGULATOR YQJI"/>
    <property type="match status" value="1"/>
</dbReference>
<gene>
    <name evidence="3" type="ORF">P5G51_015720</name>
</gene>
<feature type="domain" description="Transcription regulator PadR N-terminal" evidence="1">
    <location>
        <begin position="9"/>
        <end position="80"/>
    </location>
</feature>
<dbReference type="PANTHER" id="PTHR43252:SF6">
    <property type="entry name" value="NEGATIVE TRANSCRIPTION REGULATOR PADR"/>
    <property type="match status" value="1"/>
</dbReference>
<dbReference type="RefSeq" id="WP_320385009.1">
    <property type="nucleotide sequence ID" value="NZ_JAROCA020000002.1"/>
</dbReference>
<evidence type="ECO:0000259" key="2">
    <source>
        <dbReference type="Pfam" id="PF10400"/>
    </source>
</evidence>
<evidence type="ECO:0000313" key="4">
    <source>
        <dbReference type="Proteomes" id="UP001228376"/>
    </source>
</evidence>
<dbReference type="InterPro" id="IPR018309">
    <property type="entry name" value="Tscrpt_reg_PadR_C"/>
</dbReference>
<evidence type="ECO:0000313" key="3">
    <source>
        <dbReference type="EMBL" id="MDY0406617.1"/>
    </source>
</evidence>
<dbReference type="InterPro" id="IPR036388">
    <property type="entry name" value="WH-like_DNA-bd_sf"/>
</dbReference>
<keyword evidence="4" id="KW-1185">Reference proteome</keyword>
<proteinExistence type="predicted"/>
<name>A0ABU5CLA3_9BACI</name>
<feature type="domain" description="Transcription regulator PadR C-terminal" evidence="2">
    <location>
        <begin position="95"/>
        <end position="170"/>
    </location>
</feature>
<dbReference type="SUPFAM" id="SSF46785">
    <property type="entry name" value="Winged helix' DNA-binding domain"/>
    <property type="match status" value="1"/>
</dbReference>
<comment type="caution">
    <text evidence="3">The sequence shown here is derived from an EMBL/GenBank/DDBJ whole genome shotgun (WGS) entry which is preliminary data.</text>
</comment>